<accession>A0ABS3B940</accession>
<dbReference type="RefSeq" id="WP_206556353.1">
    <property type="nucleotide sequence ID" value="NZ_JAFKDB010000002.1"/>
</dbReference>
<evidence type="ECO:0000313" key="2">
    <source>
        <dbReference type="EMBL" id="MBN7768375.1"/>
    </source>
</evidence>
<organism evidence="2 3">
    <name type="scientific">Marinobacter daepoensis</name>
    <dbReference type="NCBI Taxonomy" id="262077"/>
    <lineage>
        <taxon>Bacteria</taxon>
        <taxon>Pseudomonadati</taxon>
        <taxon>Pseudomonadota</taxon>
        <taxon>Gammaproteobacteria</taxon>
        <taxon>Pseudomonadales</taxon>
        <taxon>Marinobacteraceae</taxon>
        <taxon>Marinobacter</taxon>
    </lineage>
</organism>
<dbReference type="EMBL" id="JAFKDB010000002">
    <property type="protein sequence ID" value="MBN7768375.1"/>
    <property type="molecule type" value="Genomic_DNA"/>
</dbReference>
<gene>
    <name evidence="2" type="ORF">JYP53_00465</name>
</gene>
<protein>
    <submittedName>
        <fullName evidence="2">Porin</fullName>
    </submittedName>
</protein>
<dbReference type="Pfam" id="PF19577">
    <property type="entry name" value="DcaP"/>
    <property type="match status" value="1"/>
</dbReference>
<dbReference type="Proteomes" id="UP000664344">
    <property type="component" value="Unassembled WGS sequence"/>
</dbReference>
<feature type="chain" id="PRO_5045166719" evidence="1">
    <location>
        <begin position="26"/>
        <end position="378"/>
    </location>
</feature>
<name>A0ABS3B940_9GAMM</name>
<reference evidence="2 3" key="1">
    <citation type="submission" date="2021-02" db="EMBL/GenBank/DDBJ databases">
        <title>PHA producing bacteria isolated from coastal sediment in Guangdong, Shenzhen.</title>
        <authorList>
            <person name="Zheng W."/>
            <person name="Yu S."/>
            <person name="Huang Y."/>
        </authorList>
    </citation>
    <scope>NUCLEOTIDE SEQUENCE [LARGE SCALE GENOMIC DNA]</scope>
    <source>
        <strain evidence="2 3">TN21-5</strain>
    </source>
</reference>
<sequence>MNNKIKKIAAVISVSTLLSVPVAKAVSFDVEGTQVSLKGYGKLDFIYDLDAKLGNAASNAAVRLDGDKGADGHFDAHAFQTRLGIGTETPTKSGALTTYIEGDFWGGGGGTLRLRHAYGSWSGILAGQTTTNFTSFLGYTPTIDFTGQVGQANIARQAQLRYTVQGLSIALEDPSGLGGTTYTGAANAEAKNSLPDLTLRYEHSGERLSYASSLLLRRLEVYNEATDDEESVFGYGASLAAKVQLAPTVSVQGSVMYGEGTGGYLYLGPAAPAYVEPGSGDVEAIPALGVALGLTVKAGRGSYNLAYGLGKADWDDAHRDGVVEADRDNEYQSLYLNYIWSPVSRLDYGVEVSHHTREVVDGRDGSATRLQMMAKYSF</sequence>
<evidence type="ECO:0000256" key="1">
    <source>
        <dbReference type="SAM" id="SignalP"/>
    </source>
</evidence>
<dbReference type="InterPro" id="IPR045748">
    <property type="entry name" value="DcaP"/>
</dbReference>
<proteinExistence type="predicted"/>
<comment type="caution">
    <text evidence="2">The sequence shown here is derived from an EMBL/GenBank/DDBJ whole genome shotgun (WGS) entry which is preliminary data.</text>
</comment>
<keyword evidence="3" id="KW-1185">Reference proteome</keyword>
<dbReference type="SUPFAM" id="SSF56935">
    <property type="entry name" value="Porins"/>
    <property type="match status" value="1"/>
</dbReference>
<evidence type="ECO:0000313" key="3">
    <source>
        <dbReference type="Proteomes" id="UP000664344"/>
    </source>
</evidence>
<keyword evidence="1" id="KW-0732">Signal</keyword>
<feature type="signal peptide" evidence="1">
    <location>
        <begin position="1"/>
        <end position="25"/>
    </location>
</feature>